<dbReference type="Proteomes" id="UP000007807">
    <property type="component" value="Chromosome"/>
</dbReference>
<gene>
    <name evidence="2" type="primary">fwdE</name>
    <name evidence="2" type="ordered locus">MCON_0953</name>
</gene>
<organism evidence="2 3">
    <name type="scientific">Methanothrix soehngenii (strain ATCC 5969 / DSM 3671 / JCM 10134 / NBRC 103675 / OCM 69 / GP-6)</name>
    <name type="common">Methanosaeta concilii</name>
    <dbReference type="NCBI Taxonomy" id="990316"/>
    <lineage>
        <taxon>Archaea</taxon>
        <taxon>Methanobacteriati</taxon>
        <taxon>Methanobacteriota</taxon>
        <taxon>Stenosarchaea group</taxon>
        <taxon>Methanomicrobia</taxon>
        <taxon>Methanotrichales</taxon>
        <taxon>Methanotrichaceae</taxon>
        <taxon>Methanothrix</taxon>
    </lineage>
</organism>
<evidence type="ECO:0000313" key="2">
    <source>
        <dbReference type="EMBL" id="AEB67717.1"/>
    </source>
</evidence>
<proteinExistence type="predicted"/>
<dbReference type="KEGG" id="mcj:MCON_0953"/>
<protein>
    <submittedName>
        <fullName evidence="2">Tungsten formylmethanofuran dehydrogenase, subunit E</fullName>
    </submittedName>
</protein>
<keyword evidence="3" id="KW-1185">Reference proteome</keyword>
<dbReference type="InterPro" id="IPR053194">
    <property type="entry name" value="tRNA_methyltr_O"/>
</dbReference>
<dbReference type="PANTHER" id="PTHR39418">
    <property type="entry name" value="DEHYDROGENASE-RELATED"/>
    <property type="match status" value="1"/>
</dbReference>
<dbReference type="AlphaFoldDB" id="F4BYU0"/>
<dbReference type="PANTHER" id="PTHR39418:SF1">
    <property type="entry name" value="DEHYDROGENASE"/>
    <property type="match status" value="1"/>
</dbReference>
<dbReference type="STRING" id="990316.MCON_0953"/>
<dbReference type="EMBL" id="CP002565">
    <property type="protein sequence ID" value="AEB67717.1"/>
    <property type="molecule type" value="Genomic_DNA"/>
</dbReference>
<evidence type="ECO:0000259" key="1">
    <source>
        <dbReference type="Pfam" id="PF02663"/>
    </source>
</evidence>
<reference evidence="2 3" key="1">
    <citation type="journal article" date="2011" name="J. Bacteriol.">
        <title>Complete genome sequence of Methanosaeta concilii, a specialist in aceticlastic methanogenesis.</title>
        <authorList>
            <person name="Barber R.D."/>
            <person name="Zhang L."/>
            <person name="Harnack M."/>
            <person name="Olson M.V."/>
            <person name="Kaul R."/>
            <person name="Ingram-Smith C."/>
            <person name="Smith K.S."/>
        </authorList>
    </citation>
    <scope>NUCLEOTIDE SEQUENCE [LARGE SCALE GENOMIC DNA]</scope>
    <source>
        <strain evidence="3">ATCC 5969 / DSM 3671 / JCM 10134 / NBRC 103675 / OCM 69 / GP-6</strain>
    </source>
</reference>
<dbReference type="Pfam" id="PF02663">
    <property type="entry name" value="FmdE"/>
    <property type="match status" value="1"/>
</dbReference>
<dbReference type="Gene3D" id="3.30.1330.130">
    <property type="match status" value="1"/>
</dbReference>
<evidence type="ECO:0000313" key="3">
    <source>
        <dbReference type="Proteomes" id="UP000007807"/>
    </source>
</evidence>
<dbReference type="HOGENOM" id="CLU_087508_0_0_2"/>
<sequence length="264" mass="28659">MDSEMVGLSEMNTEQIFAEDRRIEDFKQNPRGEFLQAIREKDMARCLVKTAEIHGHFCPGSALGVMASVHGLNLLGLDSISSDGLEDLMAVVETNACFADGVQAVSGCTLGNNALVYRDLGRLAVTFAIRGKETGVRIRVQPDFSSSVAKASPEFYPLMEKVIKNREGGAREKAAFRKAGRQAAFGVIQLPFDELFAVETFRPLLPEYAPITESIVCSNCGEMIMATKTVGGLCFMCAGEAYRQVEGRGIVAKESERPSASTKS</sequence>
<name>F4BYU0_METSG</name>
<dbReference type="InterPro" id="IPR003814">
    <property type="entry name" value="FmdEsu_dom"/>
</dbReference>
<feature type="domain" description="Formylmethanofuran dehydrogenase subunit E" evidence="1">
    <location>
        <begin position="53"/>
        <end position="196"/>
    </location>
</feature>
<accession>F4BYU0</accession>
<dbReference type="InParanoid" id="F4BYU0"/>
<dbReference type="SUPFAM" id="SSF143555">
    <property type="entry name" value="FwdE-like"/>
    <property type="match status" value="1"/>
</dbReference>